<reference evidence="1 2" key="1">
    <citation type="submission" date="2016-10" db="EMBL/GenBank/DDBJ databases">
        <authorList>
            <person name="de Groot N.N."/>
        </authorList>
    </citation>
    <scope>NUCLEOTIDE SEQUENCE [LARGE SCALE GENOMIC DNA]</scope>
    <source>
        <strain evidence="1 2">PYCC 4715</strain>
    </source>
</reference>
<evidence type="ECO:0000313" key="1">
    <source>
        <dbReference type="EMBL" id="SGZ54355.1"/>
    </source>
</evidence>
<dbReference type="Proteomes" id="UP000182259">
    <property type="component" value="Chromosome III"/>
</dbReference>
<organism evidence="1 2">
    <name type="scientific">Sungouiella intermedia</name>
    <dbReference type="NCBI Taxonomy" id="45354"/>
    <lineage>
        <taxon>Eukaryota</taxon>
        <taxon>Fungi</taxon>
        <taxon>Dikarya</taxon>
        <taxon>Ascomycota</taxon>
        <taxon>Saccharomycotina</taxon>
        <taxon>Pichiomycetes</taxon>
        <taxon>Metschnikowiaceae</taxon>
        <taxon>Sungouiella</taxon>
    </lineage>
</organism>
<gene>
    <name evidence="1" type="ORF">SAMEA4029009_CIC11G00000000310</name>
</gene>
<dbReference type="AlphaFoldDB" id="A0A1L0BSW8"/>
<proteinExistence type="predicted"/>
<protein>
    <submittedName>
        <fullName evidence="1">CIC11C00000000310</fullName>
    </submittedName>
</protein>
<sequence length="103" mass="12461">MSILYQNLMYNEDVRNIYRIDNVVSWRRTITDIQHTRKEFNDRIGVREYPICAFNNGYIKQHHFPQINKPEIPERDRIPHHLNVDLLKMTPSGFLKDDYYPAL</sequence>
<dbReference type="EMBL" id="LT635766">
    <property type="protein sequence ID" value="SGZ54355.1"/>
    <property type="molecule type" value="Genomic_DNA"/>
</dbReference>
<name>A0A1L0BSW8_9ASCO</name>
<evidence type="ECO:0000313" key="2">
    <source>
        <dbReference type="Proteomes" id="UP000182259"/>
    </source>
</evidence>
<accession>A0A1L0BSW8</accession>